<dbReference type="Pfam" id="PF13378">
    <property type="entry name" value="MR_MLE_C"/>
    <property type="match status" value="1"/>
</dbReference>
<evidence type="ECO:0000256" key="1">
    <source>
        <dbReference type="ARBA" id="ARBA00022723"/>
    </source>
</evidence>
<dbReference type="AlphaFoldDB" id="A0A401XI75"/>
<reference evidence="6 7" key="1">
    <citation type="submission" date="2018-11" db="EMBL/GenBank/DDBJ databases">
        <title>Schleiferia aggregans sp. nov., a moderately thermophilic heterotrophic bacterium isolated from microbial mats at a terrestrial hot spring.</title>
        <authorList>
            <person name="Iino T."/>
            <person name="Ohkuma M."/>
            <person name="Haruta S."/>
        </authorList>
    </citation>
    <scope>NUCLEOTIDE SEQUENCE [LARGE SCALE GENOMIC DNA]</scope>
    <source>
        <strain evidence="6 7">LA</strain>
    </source>
</reference>
<dbReference type="SMART" id="SM00922">
    <property type="entry name" value="MR_MLE"/>
    <property type="match status" value="1"/>
</dbReference>
<dbReference type="Pfam" id="PF21508">
    <property type="entry name" value="MenC_N"/>
    <property type="match status" value="1"/>
</dbReference>
<dbReference type="SFLD" id="SFLDG00180">
    <property type="entry name" value="muconate_cycloisomerase"/>
    <property type="match status" value="1"/>
</dbReference>
<keyword evidence="1" id="KW-0479">Metal-binding</keyword>
<dbReference type="InterPro" id="IPR018110">
    <property type="entry name" value="Mandel_Rmase/mucon_lact_enz_CS"/>
</dbReference>
<sequence>MKTLRILPHTLKFKFEARTSRGSMTERHVWYIVLEEEGFYGIGEAAPIPGLSIDDMTKWDAKLRWLEEHINDDPKKIKTSLKNFPALYFGFEMAMHSLDCDHPMMLYPSVFTTGRAGIPINGLVWMNDAAHMQAQIDELLEQGFTVLKMKVGALDWKEEFKIIKELRKKYDNTEVQLRLDANGAWQPEEALEKLNKLSEYEIHSIEQPIKPGQWEQMAHLCAESPIPIALDEELIGISDLKQKKDLIKTISPDYLIIKPTLLGGFKSSEEWIKLAKENGIDWWVTSALESNIGLNAISQWVVTQIPRLPQGLGTGMLYENNIYSPLEVRKGKLIINTAKSWDVSQFGIENH</sequence>
<evidence type="ECO:0000256" key="4">
    <source>
        <dbReference type="NCBIfam" id="TIGR01927"/>
    </source>
</evidence>
<evidence type="ECO:0000313" key="7">
    <source>
        <dbReference type="Proteomes" id="UP000286715"/>
    </source>
</evidence>
<evidence type="ECO:0000256" key="2">
    <source>
        <dbReference type="ARBA" id="ARBA00022842"/>
    </source>
</evidence>
<evidence type="ECO:0000256" key="3">
    <source>
        <dbReference type="ARBA" id="ARBA00023239"/>
    </source>
</evidence>
<evidence type="ECO:0000259" key="5">
    <source>
        <dbReference type="SMART" id="SM00922"/>
    </source>
</evidence>
<accession>A0A401XI75</accession>
<dbReference type="Proteomes" id="UP000286715">
    <property type="component" value="Unassembled WGS sequence"/>
</dbReference>
<proteinExistence type="predicted"/>
<gene>
    <name evidence="6" type="ORF">JCM31826_01830</name>
</gene>
<dbReference type="PANTHER" id="PTHR48073">
    <property type="entry name" value="O-SUCCINYLBENZOATE SYNTHASE-RELATED"/>
    <property type="match status" value="1"/>
</dbReference>
<dbReference type="InterPro" id="IPR029065">
    <property type="entry name" value="Enolase_C-like"/>
</dbReference>
<keyword evidence="2" id="KW-0460">Magnesium</keyword>
<dbReference type="OrthoDB" id="9766759at2"/>
<organism evidence="6 7">
    <name type="scientific">Thermaurantimonas aggregans</name>
    <dbReference type="NCBI Taxonomy" id="2173829"/>
    <lineage>
        <taxon>Bacteria</taxon>
        <taxon>Pseudomonadati</taxon>
        <taxon>Bacteroidota</taxon>
        <taxon>Flavobacteriia</taxon>
        <taxon>Flavobacteriales</taxon>
        <taxon>Schleiferiaceae</taxon>
        <taxon>Thermaurantimonas</taxon>
    </lineage>
</organism>
<dbReference type="InterPro" id="IPR029017">
    <property type="entry name" value="Enolase-like_N"/>
</dbReference>
<dbReference type="SUPFAM" id="SSF51604">
    <property type="entry name" value="Enolase C-terminal domain-like"/>
    <property type="match status" value="1"/>
</dbReference>
<dbReference type="EC" id="4.2.1.113" evidence="4"/>
<dbReference type="CDD" id="cd03320">
    <property type="entry name" value="OSBS"/>
    <property type="match status" value="1"/>
</dbReference>
<dbReference type="PANTHER" id="PTHR48073:SF2">
    <property type="entry name" value="O-SUCCINYLBENZOATE SYNTHASE"/>
    <property type="match status" value="1"/>
</dbReference>
<comment type="caution">
    <text evidence="6">The sequence shown here is derived from an EMBL/GenBank/DDBJ whole genome shotgun (WGS) entry which is preliminary data.</text>
</comment>
<dbReference type="EMBL" id="BHZE01000001">
    <property type="protein sequence ID" value="GCD76701.1"/>
    <property type="molecule type" value="Genomic_DNA"/>
</dbReference>
<keyword evidence="3" id="KW-0456">Lyase</keyword>
<dbReference type="Gene3D" id="3.30.390.10">
    <property type="entry name" value="Enolase-like, N-terminal domain"/>
    <property type="match status" value="1"/>
</dbReference>
<dbReference type="SFLD" id="SFLDS00001">
    <property type="entry name" value="Enolase"/>
    <property type="match status" value="1"/>
</dbReference>
<name>A0A401XI75_9FLAO</name>
<dbReference type="SFLD" id="SFLDF00009">
    <property type="entry name" value="o-succinylbenzoate_synthase"/>
    <property type="match status" value="1"/>
</dbReference>
<evidence type="ECO:0000313" key="6">
    <source>
        <dbReference type="EMBL" id="GCD76701.1"/>
    </source>
</evidence>
<dbReference type="RefSeq" id="WP_124396775.1">
    <property type="nucleotide sequence ID" value="NZ_BHZE01000001.1"/>
</dbReference>
<protein>
    <recommendedName>
        <fullName evidence="4">o-succinylbenzoate synthase</fullName>
        <ecNumber evidence="4">4.2.1.113</ecNumber>
    </recommendedName>
</protein>
<dbReference type="GO" id="GO:0043748">
    <property type="term" value="F:O-succinylbenzoate synthase activity"/>
    <property type="evidence" value="ECO:0007669"/>
    <property type="project" value="UniProtKB-EC"/>
</dbReference>
<dbReference type="SUPFAM" id="SSF54826">
    <property type="entry name" value="Enolase N-terminal domain-like"/>
    <property type="match status" value="1"/>
</dbReference>
<dbReference type="GO" id="GO:0009234">
    <property type="term" value="P:menaquinone biosynthetic process"/>
    <property type="evidence" value="ECO:0007669"/>
    <property type="project" value="UniProtKB-UniRule"/>
</dbReference>
<dbReference type="InterPro" id="IPR036849">
    <property type="entry name" value="Enolase-like_C_sf"/>
</dbReference>
<feature type="domain" description="Mandelate racemase/muconate lactonizing enzyme C-terminal" evidence="5">
    <location>
        <begin position="129"/>
        <end position="227"/>
    </location>
</feature>
<dbReference type="PROSITE" id="PS00909">
    <property type="entry name" value="MR_MLE_2"/>
    <property type="match status" value="1"/>
</dbReference>
<dbReference type="InterPro" id="IPR041338">
    <property type="entry name" value="OSBS_N"/>
</dbReference>
<dbReference type="GO" id="GO:0046872">
    <property type="term" value="F:metal ion binding"/>
    <property type="evidence" value="ECO:0007669"/>
    <property type="project" value="UniProtKB-KW"/>
</dbReference>
<keyword evidence="7" id="KW-1185">Reference proteome</keyword>
<dbReference type="GO" id="GO:0009063">
    <property type="term" value="P:amino acid catabolic process"/>
    <property type="evidence" value="ECO:0007669"/>
    <property type="project" value="InterPro"/>
</dbReference>
<dbReference type="Gene3D" id="3.20.20.120">
    <property type="entry name" value="Enolase-like C-terminal domain"/>
    <property type="match status" value="1"/>
</dbReference>
<dbReference type="NCBIfam" id="TIGR01927">
    <property type="entry name" value="menC_gam_Gplu"/>
    <property type="match status" value="1"/>
</dbReference>
<dbReference type="GO" id="GO:0016854">
    <property type="term" value="F:racemase and epimerase activity"/>
    <property type="evidence" value="ECO:0007669"/>
    <property type="project" value="UniProtKB-ARBA"/>
</dbReference>
<dbReference type="InterPro" id="IPR013342">
    <property type="entry name" value="Mandelate_racemase_C"/>
</dbReference>